<evidence type="ECO:0008006" key="4">
    <source>
        <dbReference type="Google" id="ProtNLM"/>
    </source>
</evidence>
<gene>
    <name evidence="2" type="ORF">GCM10022214_37720</name>
</gene>
<reference evidence="3" key="1">
    <citation type="journal article" date="2019" name="Int. J. Syst. Evol. Microbiol.">
        <title>The Global Catalogue of Microorganisms (GCM) 10K type strain sequencing project: providing services to taxonomists for standard genome sequencing and annotation.</title>
        <authorList>
            <consortium name="The Broad Institute Genomics Platform"/>
            <consortium name="The Broad Institute Genome Sequencing Center for Infectious Disease"/>
            <person name="Wu L."/>
            <person name="Ma J."/>
        </authorList>
    </citation>
    <scope>NUCLEOTIDE SEQUENCE [LARGE SCALE GENOMIC DNA]</scope>
    <source>
        <strain evidence="3">JCM 16702</strain>
    </source>
</reference>
<organism evidence="2 3">
    <name type="scientific">Actinomadura miaoliensis</name>
    <dbReference type="NCBI Taxonomy" id="430685"/>
    <lineage>
        <taxon>Bacteria</taxon>
        <taxon>Bacillati</taxon>
        <taxon>Actinomycetota</taxon>
        <taxon>Actinomycetes</taxon>
        <taxon>Streptosporangiales</taxon>
        <taxon>Thermomonosporaceae</taxon>
        <taxon>Actinomadura</taxon>
    </lineage>
</organism>
<evidence type="ECO:0000313" key="2">
    <source>
        <dbReference type="EMBL" id="GAA4076722.1"/>
    </source>
</evidence>
<proteinExistence type="predicted"/>
<dbReference type="Proteomes" id="UP001500683">
    <property type="component" value="Unassembled WGS sequence"/>
</dbReference>
<keyword evidence="3" id="KW-1185">Reference proteome</keyword>
<name>A0ABP7VXU7_9ACTN</name>
<feature type="region of interest" description="Disordered" evidence="1">
    <location>
        <begin position="26"/>
        <end position="71"/>
    </location>
</feature>
<evidence type="ECO:0000313" key="3">
    <source>
        <dbReference type="Proteomes" id="UP001500683"/>
    </source>
</evidence>
<accession>A0ABP7VXU7</accession>
<evidence type="ECO:0000256" key="1">
    <source>
        <dbReference type="SAM" id="MobiDB-lite"/>
    </source>
</evidence>
<feature type="compositionally biased region" description="Polar residues" evidence="1">
    <location>
        <begin position="41"/>
        <end position="64"/>
    </location>
</feature>
<dbReference type="EMBL" id="BAAAZG010000022">
    <property type="protein sequence ID" value="GAA4076722.1"/>
    <property type="molecule type" value="Genomic_DNA"/>
</dbReference>
<protein>
    <recommendedName>
        <fullName evidence="4">Transposase</fullName>
    </recommendedName>
</protein>
<comment type="caution">
    <text evidence="2">The sequence shown here is derived from an EMBL/GenBank/DDBJ whole genome shotgun (WGS) entry which is preliminary data.</text>
</comment>
<sequence length="71" mass="7480">MRANALTGLRQALDLTGLRQALDGTPTAAAADGRPVPVAQPKTQNTPRCSSQSRPETMASMISTKTRDTVV</sequence>